<feature type="compositionally biased region" description="Basic residues" evidence="1">
    <location>
        <begin position="52"/>
        <end position="61"/>
    </location>
</feature>
<sequence>MKQNLIHRGRPEMSSTPRNYEGDRGVRARSERPLVVCCPLRQLRECLAVARRSRNVSRRTPRRNDRAARGPVRVVNERNLSAQDRGFPDRDVAARR</sequence>
<organism evidence="2 3">
    <name type="scientific">Eumeta variegata</name>
    <name type="common">Bagworm moth</name>
    <name type="synonym">Eumeta japonica</name>
    <dbReference type="NCBI Taxonomy" id="151549"/>
    <lineage>
        <taxon>Eukaryota</taxon>
        <taxon>Metazoa</taxon>
        <taxon>Ecdysozoa</taxon>
        <taxon>Arthropoda</taxon>
        <taxon>Hexapoda</taxon>
        <taxon>Insecta</taxon>
        <taxon>Pterygota</taxon>
        <taxon>Neoptera</taxon>
        <taxon>Endopterygota</taxon>
        <taxon>Lepidoptera</taxon>
        <taxon>Glossata</taxon>
        <taxon>Ditrysia</taxon>
        <taxon>Tineoidea</taxon>
        <taxon>Psychidae</taxon>
        <taxon>Oiketicinae</taxon>
        <taxon>Eumeta</taxon>
    </lineage>
</organism>
<reference evidence="2 3" key="1">
    <citation type="journal article" date="2019" name="Commun. Biol.">
        <title>The bagworm genome reveals a unique fibroin gene that provides high tensile strength.</title>
        <authorList>
            <person name="Kono N."/>
            <person name="Nakamura H."/>
            <person name="Ohtoshi R."/>
            <person name="Tomita M."/>
            <person name="Numata K."/>
            <person name="Arakawa K."/>
        </authorList>
    </citation>
    <scope>NUCLEOTIDE SEQUENCE [LARGE SCALE GENOMIC DNA]</scope>
</reference>
<feature type="compositionally biased region" description="Basic and acidic residues" evidence="1">
    <location>
        <begin position="86"/>
        <end position="96"/>
    </location>
</feature>
<dbReference type="Proteomes" id="UP000299102">
    <property type="component" value="Unassembled WGS sequence"/>
</dbReference>
<keyword evidence="3" id="KW-1185">Reference proteome</keyword>
<comment type="caution">
    <text evidence="2">The sequence shown here is derived from an EMBL/GenBank/DDBJ whole genome shotgun (WGS) entry which is preliminary data.</text>
</comment>
<dbReference type="AlphaFoldDB" id="A0A4C1Z5Y9"/>
<feature type="region of interest" description="Disordered" evidence="1">
    <location>
        <begin position="52"/>
        <end position="96"/>
    </location>
</feature>
<evidence type="ECO:0000313" key="2">
    <source>
        <dbReference type="EMBL" id="GBP82025.1"/>
    </source>
</evidence>
<gene>
    <name evidence="2" type="ORF">EVAR_52229_1</name>
</gene>
<protein>
    <submittedName>
        <fullName evidence="2">Uncharacterized protein</fullName>
    </submittedName>
</protein>
<accession>A0A4C1Z5Y9</accession>
<proteinExistence type="predicted"/>
<dbReference type="EMBL" id="BGZK01001543">
    <property type="protein sequence ID" value="GBP82025.1"/>
    <property type="molecule type" value="Genomic_DNA"/>
</dbReference>
<feature type="region of interest" description="Disordered" evidence="1">
    <location>
        <begin position="1"/>
        <end position="26"/>
    </location>
</feature>
<evidence type="ECO:0000313" key="3">
    <source>
        <dbReference type="Proteomes" id="UP000299102"/>
    </source>
</evidence>
<name>A0A4C1Z5Y9_EUMVA</name>
<evidence type="ECO:0000256" key="1">
    <source>
        <dbReference type="SAM" id="MobiDB-lite"/>
    </source>
</evidence>